<evidence type="ECO:0000313" key="1">
    <source>
        <dbReference type="EMBL" id="DAF51622.1"/>
    </source>
</evidence>
<name>A0A8S5SKY1_9VIRU</name>
<dbReference type="EMBL" id="BK032618">
    <property type="protein sequence ID" value="DAF51622.1"/>
    <property type="molecule type" value="Genomic_DNA"/>
</dbReference>
<accession>A0A8S5SKY1</accession>
<proteinExistence type="predicted"/>
<organism evidence="1">
    <name type="scientific">Phage sp. ctgh419</name>
    <dbReference type="NCBI Taxonomy" id="2828009"/>
    <lineage>
        <taxon>Viruses</taxon>
    </lineage>
</organism>
<reference evidence="1" key="1">
    <citation type="journal article" date="2021" name="Proc. Natl. Acad. Sci. U.S.A.">
        <title>A Catalog of Tens of Thousands of Viruses from Human Metagenomes Reveals Hidden Associations with Chronic Diseases.</title>
        <authorList>
            <person name="Tisza M.J."/>
            <person name="Buck C.B."/>
        </authorList>
    </citation>
    <scope>NUCLEOTIDE SEQUENCE</scope>
    <source>
        <strain evidence="1">Ctgh419</strain>
    </source>
</reference>
<protein>
    <submittedName>
        <fullName evidence="1">Uncharacterized protein</fullName>
    </submittedName>
</protein>
<sequence>MKVNKEEWDRYKISKKKARELYYFCLQYGEWKEELLSKINYFSVKSVCGVGGGKGIGDSTMALAIKRTILKDKCELIESTIVETDKDLYRYLLKAITEEGVTYQYLRSVMGMPCSRRKYYETRRRFYYLLSKKKENLMI</sequence>